<dbReference type="EMBL" id="CACSLK010027842">
    <property type="protein sequence ID" value="CAA0833819.1"/>
    <property type="molecule type" value="Genomic_DNA"/>
</dbReference>
<protein>
    <submittedName>
        <fullName evidence="1">Uncharacterized protein</fullName>
    </submittedName>
</protein>
<keyword evidence="2" id="KW-1185">Reference proteome</keyword>
<reference evidence="1" key="1">
    <citation type="submission" date="2019-12" db="EMBL/GenBank/DDBJ databases">
        <authorList>
            <person name="Scholes J."/>
        </authorList>
    </citation>
    <scope>NUCLEOTIDE SEQUENCE</scope>
</reference>
<feature type="non-terminal residue" evidence="1">
    <location>
        <position position="1"/>
    </location>
</feature>
<dbReference type="AlphaFoldDB" id="A0A9N7RL00"/>
<proteinExistence type="predicted"/>
<organism evidence="1 2">
    <name type="scientific">Striga hermonthica</name>
    <name type="common">Purple witchweed</name>
    <name type="synonym">Buchnera hermonthica</name>
    <dbReference type="NCBI Taxonomy" id="68872"/>
    <lineage>
        <taxon>Eukaryota</taxon>
        <taxon>Viridiplantae</taxon>
        <taxon>Streptophyta</taxon>
        <taxon>Embryophyta</taxon>
        <taxon>Tracheophyta</taxon>
        <taxon>Spermatophyta</taxon>
        <taxon>Magnoliopsida</taxon>
        <taxon>eudicotyledons</taxon>
        <taxon>Gunneridae</taxon>
        <taxon>Pentapetalae</taxon>
        <taxon>asterids</taxon>
        <taxon>lamiids</taxon>
        <taxon>Lamiales</taxon>
        <taxon>Orobanchaceae</taxon>
        <taxon>Buchnereae</taxon>
        <taxon>Striga</taxon>
    </lineage>
</organism>
<dbReference type="Proteomes" id="UP001153555">
    <property type="component" value="Unassembled WGS sequence"/>
</dbReference>
<comment type="caution">
    <text evidence="1">The sequence shown here is derived from an EMBL/GenBank/DDBJ whole genome shotgun (WGS) entry which is preliminary data.</text>
</comment>
<accession>A0A9N7RL00</accession>
<feature type="non-terminal residue" evidence="1">
    <location>
        <position position="68"/>
    </location>
</feature>
<evidence type="ECO:0000313" key="2">
    <source>
        <dbReference type="Proteomes" id="UP001153555"/>
    </source>
</evidence>
<sequence length="68" mass="7567">FLPPFKGRIPTQSLSGNGRMGKWLVIFETENLNLSSGHLGLPFEPSIFGRRLLASTARTCEVRTRGSY</sequence>
<gene>
    <name evidence="1" type="ORF">SHERM_29075</name>
</gene>
<evidence type="ECO:0000313" key="1">
    <source>
        <dbReference type="EMBL" id="CAA0833819.1"/>
    </source>
</evidence>
<name>A0A9N7RL00_STRHE</name>